<reference evidence="1 2" key="1">
    <citation type="journal article" date="2009" name="Environ. Microbiol.">
        <title>Genome sequence of Desulfobacterium autotrophicum HRM2, a marine sulfate reducer oxidizing organic carbon completely to carbon dioxide.</title>
        <authorList>
            <person name="Strittmatter A.W."/>
            <person name="Liesegang H."/>
            <person name="Rabus R."/>
            <person name="Decker I."/>
            <person name="Amann J."/>
            <person name="Andres S."/>
            <person name="Henne A."/>
            <person name="Fricke W.F."/>
            <person name="Martinez-Arias R."/>
            <person name="Bartels D."/>
            <person name="Goesmann A."/>
            <person name="Krause L."/>
            <person name="Puehler A."/>
            <person name="Klenk H.P."/>
            <person name="Richter M."/>
            <person name="Schuler M."/>
            <person name="Gloeckner F.O."/>
            <person name="Meyerdierks A."/>
            <person name="Gottschalk G."/>
            <person name="Amann R."/>
        </authorList>
    </citation>
    <scope>NUCLEOTIDE SEQUENCE [LARGE SCALE GENOMIC DNA]</scope>
    <source>
        <strain evidence="2">ATCC 43914 / DSM 3382 / HRM2</strain>
    </source>
</reference>
<dbReference type="AlphaFoldDB" id="C0QL49"/>
<evidence type="ECO:0000313" key="2">
    <source>
        <dbReference type="Proteomes" id="UP000000442"/>
    </source>
</evidence>
<evidence type="ECO:0000313" key="1">
    <source>
        <dbReference type="EMBL" id="ACN14135.1"/>
    </source>
</evidence>
<protein>
    <submittedName>
        <fullName evidence="1">Uncharacterized protein</fullName>
    </submittedName>
</protein>
<organism evidence="1 2">
    <name type="scientific">Desulforapulum autotrophicum (strain ATCC 43914 / DSM 3382 / VKM B-1955 / HRM2)</name>
    <name type="common">Desulfobacterium autotrophicum</name>
    <dbReference type="NCBI Taxonomy" id="177437"/>
    <lineage>
        <taxon>Bacteria</taxon>
        <taxon>Pseudomonadati</taxon>
        <taxon>Thermodesulfobacteriota</taxon>
        <taxon>Desulfobacteria</taxon>
        <taxon>Desulfobacterales</taxon>
        <taxon>Desulfobacteraceae</taxon>
        <taxon>Desulforapulum</taxon>
    </lineage>
</organism>
<dbReference type="EMBL" id="CP001087">
    <property type="protein sequence ID" value="ACN14135.1"/>
    <property type="molecule type" value="Genomic_DNA"/>
</dbReference>
<dbReference type="Proteomes" id="UP000000442">
    <property type="component" value="Chromosome"/>
</dbReference>
<gene>
    <name evidence="1" type="ordered locus">HRM2_10230</name>
</gene>
<dbReference type="KEGG" id="dat:HRM2_10230"/>
<name>C0QL49_DESAH</name>
<accession>C0QL49</accession>
<proteinExistence type="predicted"/>
<sequence length="52" mass="6172">MAFRIIMPQKICNFLTYYKLFFGIQDSPGCKMIENHLSSGQCETKFKERIHK</sequence>
<keyword evidence="2" id="KW-1185">Reference proteome</keyword>
<dbReference type="STRING" id="177437.HRM2_10230"/>
<dbReference type="HOGENOM" id="CLU_3079092_0_0_7"/>